<keyword evidence="3" id="KW-1185">Reference proteome</keyword>
<name>A0ABW2XL47_9ACTN</name>
<dbReference type="InterPro" id="IPR017853">
    <property type="entry name" value="GH"/>
</dbReference>
<keyword evidence="2" id="KW-0378">Hydrolase</keyword>
<protein>
    <submittedName>
        <fullName evidence="2">Glycoside hydrolase</fullName>
    </submittedName>
</protein>
<dbReference type="Gene3D" id="3.20.20.80">
    <property type="entry name" value="Glycosidases"/>
    <property type="match status" value="1"/>
</dbReference>
<evidence type="ECO:0000313" key="3">
    <source>
        <dbReference type="Proteomes" id="UP001597063"/>
    </source>
</evidence>
<dbReference type="SUPFAM" id="SSF51445">
    <property type="entry name" value="(Trans)glycosidases"/>
    <property type="match status" value="1"/>
</dbReference>
<reference evidence="3" key="1">
    <citation type="journal article" date="2019" name="Int. J. Syst. Evol. Microbiol.">
        <title>The Global Catalogue of Microorganisms (GCM) 10K type strain sequencing project: providing services to taxonomists for standard genome sequencing and annotation.</title>
        <authorList>
            <consortium name="The Broad Institute Genomics Platform"/>
            <consortium name="The Broad Institute Genome Sequencing Center for Infectious Disease"/>
            <person name="Wu L."/>
            <person name="Ma J."/>
        </authorList>
    </citation>
    <scope>NUCLEOTIDE SEQUENCE [LARGE SCALE GENOMIC DNA]</scope>
    <source>
        <strain evidence="3">JCM 9371</strain>
    </source>
</reference>
<dbReference type="RefSeq" id="WP_165502957.1">
    <property type="nucleotide sequence ID" value="NZ_CAACUY010000072.1"/>
</dbReference>
<proteinExistence type="predicted"/>
<evidence type="ECO:0000259" key="1">
    <source>
        <dbReference type="Pfam" id="PF14587"/>
    </source>
</evidence>
<accession>A0ABW2XL47</accession>
<dbReference type="EMBL" id="JBHTGP010000011">
    <property type="protein sequence ID" value="MFD0686979.1"/>
    <property type="molecule type" value="Genomic_DNA"/>
</dbReference>
<dbReference type="PANTHER" id="PTHR42767">
    <property type="entry name" value="ENDO-BETA-1,6-GALACTANASE"/>
    <property type="match status" value="1"/>
</dbReference>
<dbReference type="Proteomes" id="UP001597063">
    <property type="component" value="Unassembled WGS sequence"/>
</dbReference>
<feature type="domain" description="Endo-beta-1,6-galactanase-like" evidence="1">
    <location>
        <begin position="56"/>
        <end position="231"/>
    </location>
</feature>
<organism evidence="2 3">
    <name type="scientific">Actinomadura fibrosa</name>
    <dbReference type="NCBI Taxonomy" id="111802"/>
    <lineage>
        <taxon>Bacteria</taxon>
        <taxon>Bacillati</taxon>
        <taxon>Actinomycetota</taxon>
        <taxon>Actinomycetes</taxon>
        <taxon>Streptosporangiales</taxon>
        <taxon>Thermomonosporaceae</taxon>
        <taxon>Actinomadura</taxon>
    </lineage>
</organism>
<dbReference type="InterPro" id="IPR039514">
    <property type="entry name" value="6GAL-like"/>
</dbReference>
<gene>
    <name evidence="2" type="ORF">ACFQZM_20940</name>
</gene>
<dbReference type="Pfam" id="PF14587">
    <property type="entry name" value="Glyco_hydr_30_2"/>
    <property type="match status" value="1"/>
</dbReference>
<dbReference type="PANTHER" id="PTHR42767:SF1">
    <property type="entry name" value="ENDO-BETA-1,6-GALACTANASE-LIKE DOMAIN-CONTAINING PROTEIN"/>
    <property type="match status" value="1"/>
</dbReference>
<comment type="caution">
    <text evidence="2">The sequence shown here is derived from an EMBL/GenBank/DDBJ whole genome shotgun (WGS) entry which is preliminary data.</text>
</comment>
<dbReference type="GO" id="GO:0016787">
    <property type="term" value="F:hydrolase activity"/>
    <property type="evidence" value="ECO:0007669"/>
    <property type="project" value="UniProtKB-KW"/>
</dbReference>
<dbReference type="InterPro" id="IPR039743">
    <property type="entry name" value="6GAL/EXGAL"/>
</dbReference>
<sequence length="477" mass="53951">MTERADGEIRVIDPQRAYTWEGWGTCLSWWANTELGTRDDLAAVLFGLDPVKVRTTKRQVELPGLGLNIVRYNLGACTWTERTRGRRRMVESPAIVRRKQIGEFWDGEHWDWCADANQWAMLTKARDNGADTFEMFSVSPPWWMTANGNPSGAERGQDDNLLRSNQEAFAHLIAMVTRHARDEWGIRFQSVEPFNEPSLNAWHAGQNQEGCHFTVEAQEAVIACLRRELDGHGLRDVLIAASDECYYSQAVNTWRSFPEPIRAMIGRVNVHGYDRDRDPKNRIALRETVGDAMPVWQAEYSEGEPDGLTMALSIGRDVRYLRPRGWVCWQPVESLDWGLLDGGYDDQTVNPDGHAKGTLEGEVTGVNTKYYVLAHYTRHIRPMAQILDSGHADTVAALDPTARCLTLVTANDGGPRTVTYDLGRLIRTGGTVRTWVTDTSDSWTARHYTREPDTFTSDRTLTVHQTARTITTLEIDL</sequence>
<evidence type="ECO:0000313" key="2">
    <source>
        <dbReference type="EMBL" id="MFD0686979.1"/>
    </source>
</evidence>